<dbReference type="Gene3D" id="3.40.50.300">
    <property type="entry name" value="P-loop containing nucleotide triphosphate hydrolases"/>
    <property type="match status" value="2"/>
</dbReference>
<comment type="subcellular location">
    <subcellularLocation>
        <location evidence="1">Membrane</location>
    </subcellularLocation>
</comment>
<dbReference type="GO" id="GO:0016887">
    <property type="term" value="F:ATP hydrolysis activity"/>
    <property type="evidence" value="ECO:0007669"/>
    <property type="project" value="InterPro"/>
</dbReference>
<feature type="region of interest" description="Disordered" evidence="8">
    <location>
        <begin position="1212"/>
        <end position="1233"/>
    </location>
</feature>
<evidence type="ECO:0000256" key="7">
    <source>
        <dbReference type="ARBA" id="ARBA00023136"/>
    </source>
</evidence>
<dbReference type="PANTHER" id="PTHR24223">
    <property type="entry name" value="ATP-BINDING CASSETTE SUB-FAMILY C"/>
    <property type="match status" value="1"/>
</dbReference>
<keyword evidence="13" id="KW-1185">Reference proteome</keyword>
<feature type="transmembrane region" description="Helical" evidence="9">
    <location>
        <begin position="306"/>
        <end position="325"/>
    </location>
</feature>
<feature type="domain" description="ABC transmembrane type-1" evidence="11">
    <location>
        <begin position="848"/>
        <end position="1140"/>
    </location>
</feature>
<evidence type="ECO:0000313" key="13">
    <source>
        <dbReference type="Proteomes" id="UP001497744"/>
    </source>
</evidence>
<feature type="transmembrane region" description="Helical" evidence="9">
    <location>
        <begin position="124"/>
        <end position="149"/>
    </location>
</feature>
<keyword evidence="2" id="KW-0813">Transport</keyword>
<dbReference type="InterPro" id="IPR027417">
    <property type="entry name" value="P-loop_NTPase"/>
</dbReference>
<dbReference type="EMBL" id="BPLF01000001">
    <property type="protein sequence ID" value="GIX61046.1"/>
    <property type="molecule type" value="Genomic_DNA"/>
</dbReference>
<evidence type="ECO:0000259" key="11">
    <source>
        <dbReference type="PROSITE" id="PS50929"/>
    </source>
</evidence>
<dbReference type="GO" id="GO:0005524">
    <property type="term" value="F:ATP binding"/>
    <property type="evidence" value="ECO:0007669"/>
    <property type="project" value="UniProtKB-KW"/>
</dbReference>
<dbReference type="GO" id="GO:0016020">
    <property type="term" value="C:membrane"/>
    <property type="evidence" value="ECO:0007669"/>
    <property type="project" value="UniProtKB-SubCell"/>
</dbReference>
<dbReference type="SMART" id="SM00382">
    <property type="entry name" value="AAA"/>
    <property type="match status" value="2"/>
</dbReference>
<name>A0AAV4LPJ3_BABCB</name>
<keyword evidence="5 12" id="KW-0067">ATP-binding</keyword>
<evidence type="ECO:0000256" key="4">
    <source>
        <dbReference type="ARBA" id="ARBA00022741"/>
    </source>
</evidence>
<dbReference type="RefSeq" id="XP_067713117.1">
    <property type="nucleotide sequence ID" value="XM_067857016.1"/>
</dbReference>
<accession>A0AAV4LPJ3</accession>
<evidence type="ECO:0000256" key="5">
    <source>
        <dbReference type="ARBA" id="ARBA00022840"/>
    </source>
</evidence>
<protein>
    <submittedName>
        <fullName evidence="12">ABC transporter, ATP-binding protein domain containing protein</fullName>
    </submittedName>
</protein>
<dbReference type="GeneID" id="94192529"/>
<evidence type="ECO:0000256" key="9">
    <source>
        <dbReference type="SAM" id="Phobius"/>
    </source>
</evidence>
<feature type="compositionally biased region" description="Low complexity" evidence="8">
    <location>
        <begin position="1519"/>
        <end position="1528"/>
    </location>
</feature>
<dbReference type="GO" id="GO:0140359">
    <property type="term" value="F:ABC-type transporter activity"/>
    <property type="evidence" value="ECO:0007669"/>
    <property type="project" value="InterPro"/>
</dbReference>
<feature type="transmembrane region" description="Helical" evidence="9">
    <location>
        <begin position="1075"/>
        <end position="1099"/>
    </location>
</feature>
<feature type="region of interest" description="Disordered" evidence="8">
    <location>
        <begin position="84"/>
        <end position="107"/>
    </location>
</feature>
<feature type="compositionally biased region" description="Polar residues" evidence="8">
    <location>
        <begin position="84"/>
        <end position="95"/>
    </location>
</feature>
<evidence type="ECO:0000256" key="1">
    <source>
        <dbReference type="ARBA" id="ARBA00004370"/>
    </source>
</evidence>
<evidence type="ECO:0000256" key="6">
    <source>
        <dbReference type="ARBA" id="ARBA00022989"/>
    </source>
</evidence>
<dbReference type="PROSITE" id="PS50929">
    <property type="entry name" value="ABC_TM1F"/>
    <property type="match status" value="1"/>
</dbReference>
<evidence type="ECO:0000256" key="8">
    <source>
        <dbReference type="SAM" id="MobiDB-lite"/>
    </source>
</evidence>
<comment type="caution">
    <text evidence="12">The sequence shown here is derived from an EMBL/GenBank/DDBJ whole genome shotgun (WGS) entry which is preliminary data.</text>
</comment>
<keyword evidence="4" id="KW-0547">Nucleotide-binding</keyword>
<proteinExistence type="predicted"/>
<evidence type="ECO:0000256" key="2">
    <source>
        <dbReference type="ARBA" id="ARBA00022448"/>
    </source>
</evidence>
<dbReference type="InterPro" id="IPR011527">
    <property type="entry name" value="ABC1_TM_dom"/>
</dbReference>
<dbReference type="InterPro" id="IPR003593">
    <property type="entry name" value="AAA+_ATPase"/>
</dbReference>
<dbReference type="InterPro" id="IPR036640">
    <property type="entry name" value="ABC1_TM_sf"/>
</dbReference>
<feature type="domain" description="ABC transporter" evidence="10">
    <location>
        <begin position="505"/>
        <end position="772"/>
    </location>
</feature>
<reference evidence="12 13" key="1">
    <citation type="submission" date="2021-06" db="EMBL/GenBank/DDBJ databases">
        <title>Genome sequence of Babesia caballi.</title>
        <authorList>
            <person name="Yamagishi J."/>
            <person name="Kidaka T."/>
            <person name="Ochi A."/>
        </authorList>
    </citation>
    <scope>NUCLEOTIDE SEQUENCE [LARGE SCALE GENOMIC DNA]</scope>
    <source>
        <strain evidence="12">USDA-D6B2</strain>
    </source>
</reference>
<feature type="transmembrane region" description="Helical" evidence="9">
    <location>
        <begin position="982"/>
        <end position="1008"/>
    </location>
</feature>
<evidence type="ECO:0000313" key="12">
    <source>
        <dbReference type="EMBL" id="GIX61046.1"/>
    </source>
</evidence>
<sequence>MSAETMPLDVEAASHGRRLHYFDESGFFSRLFISWVSSWVGFIDDVKFNLQSVHPLPKADDLSKWQTIFAKHVSDGVLRLEQSRSQPTSPASDASSPELHWGSSSDRPPKPYRSIFLRAMMLTFWIRALLTLVGIVVVNLISMGSAIMLKYMLDMMSKASFQLQSLTLIVCVVVAVDATRSILQQQLELYMVRLVICMEAVTSITLFQHGLCFRRQYTAAFDSNSPPGTCKNIIHFEDPSGSSCSKDPLLCPARRHQNHELPQSMYTHMALDATTITQVVNSVAAWVGFVCSFISGMLFLKVGMGFPILLPSVTVLSLVFVLLVLQSLSGFLRRYSLESMDYRVAVSSDVLGNLQLCTAMGIDDVGYRGVEHSRQDELSALRARLFLHLLNRNIERSLAIVLFWIFAYVFNGELNLAQKTGKLPYEVNELISVIFILSKIVMMSARLPRSFREIVESITSYRRVEAFLRSCSPNFYLDPRNQESTSPRHVDLRSLSEEISPDTVVYYKDASFCHMYERSRFINADGTAPAVVFKSLDFHLKRGDVKIVTGANGCGKTSFIKSILGEMSLISGRMAVAPLSTGMPIFYSSQEVWMPRGTIRSIITFGYAFDSDIYSRVLAALVLDADIMSWPEGDEHLVTEKGYTLSACQRLRLSLARALYAYLLFSKANEGLDDPCCFLMCLDEPFEGIEPDVVCSILRNLLNANDGLLVRGDLALVMTVSRATLDLEMTQESASSLVDIATLVIEDGTIRSSGRLSDRERAHQEPDAPAPKTAACNARYNAFMRSLSGVSAGPLCSTTSGLVIAEPETPRNAGQPSDDPIGDKETLSYTRSAYMVYLRATGYGRFGLLLLLLLLTNTAVSLKLITAAKWVDTMRTVGVSTDLAGIIATHRTYYLWITIFSSLSVSCLFTLSFVVVLASLRGSRRLYNFALRSMFDTTSTAAKLRSCMGSLLTFITSDIHIIDEMIGLYIYETAFAFSSFLMKLVALCYMMPVAVPVPLATTFALYLFSHRRFLRSAKILQRMMLEANSNVYSVFNNAISGSSVCRGFHKEGIWLEEVRVRSDEYYRTKFFKMAYTNWVTLITRLSAALMIAVFTMIPALRAHFNGTDIQVGHLGIAISLCLGFINSLKALITKYSQLEKHMCSMARFERYFLQNKVNMKATFESMGETMLSGYKSVHVGDVSASKRDSVSTCSSRHHGCLGSEGGSVETIGGDEGTCGGSCPESGAEGSTGDAPLESLSSHLFGYSREDARVLKLMKRRRRAEYRAFAFRRYTSVFVSRVYRPRIEVLHPSDYIPDSSSIVELRNVSVVNQSAAGAAASGNLLSGVSAHAHAGEIIGIVGPSRTAKNALLGVLQGILPDREGSVLLGGRDLNTVPRRLLRHIIGVLPQTPVILKGWTVRRFIDPRMLYTDDEILEALEFCGMLDVVQSLPGDAGLDTVLVPDGISARRILFLVPPLVPLSGHGVGCLRTAPPPQGATASGATRRVLSASQQRQLWFASLFLYRHAYRILLIDEPLWSGSASPESSDPSPLPRLRDPNSGDDGVPAIYQLVRRYFSHCITFVVVRNRSVLGCCTRLWNMQSGASIEECTVEEFLPKGVLDSPPL</sequence>
<dbReference type="Proteomes" id="UP001497744">
    <property type="component" value="Unassembled WGS sequence"/>
</dbReference>
<dbReference type="Pfam" id="PF00664">
    <property type="entry name" value="ABC_membrane"/>
    <property type="match status" value="1"/>
</dbReference>
<keyword evidence="3 9" id="KW-0812">Transmembrane</keyword>
<dbReference type="SUPFAM" id="SSF52540">
    <property type="entry name" value="P-loop containing nucleoside triphosphate hydrolases"/>
    <property type="match status" value="2"/>
</dbReference>
<keyword evidence="7 9" id="KW-0472">Membrane</keyword>
<feature type="transmembrane region" description="Helical" evidence="9">
    <location>
        <begin position="893"/>
        <end position="920"/>
    </location>
</feature>
<feature type="transmembrane region" description="Helical" evidence="9">
    <location>
        <begin position="941"/>
        <end position="962"/>
    </location>
</feature>
<organism evidence="12 13">
    <name type="scientific">Babesia caballi</name>
    <dbReference type="NCBI Taxonomy" id="5871"/>
    <lineage>
        <taxon>Eukaryota</taxon>
        <taxon>Sar</taxon>
        <taxon>Alveolata</taxon>
        <taxon>Apicomplexa</taxon>
        <taxon>Aconoidasida</taxon>
        <taxon>Piroplasmida</taxon>
        <taxon>Babesiidae</taxon>
        <taxon>Babesia</taxon>
    </lineage>
</organism>
<gene>
    <name evidence="12" type="ORF">BcabD6B2_04810</name>
</gene>
<feature type="transmembrane region" description="Helical" evidence="9">
    <location>
        <begin position="846"/>
        <end position="865"/>
    </location>
</feature>
<dbReference type="InterPro" id="IPR003439">
    <property type="entry name" value="ABC_transporter-like_ATP-bd"/>
</dbReference>
<dbReference type="Pfam" id="PF00005">
    <property type="entry name" value="ABC_tran"/>
    <property type="match status" value="2"/>
</dbReference>
<feature type="region of interest" description="Disordered" evidence="8">
    <location>
        <begin position="1519"/>
        <end position="1538"/>
    </location>
</feature>
<keyword evidence="6 9" id="KW-1133">Transmembrane helix</keyword>
<feature type="transmembrane region" description="Helical" evidence="9">
    <location>
        <begin position="161"/>
        <end position="183"/>
    </location>
</feature>
<feature type="transmembrane region" description="Helical" evidence="9">
    <location>
        <begin position="279"/>
        <end position="300"/>
    </location>
</feature>
<dbReference type="InterPro" id="IPR050173">
    <property type="entry name" value="ABC_transporter_C-like"/>
</dbReference>
<evidence type="ECO:0000256" key="3">
    <source>
        <dbReference type="ARBA" id="ARBA00022692"/>
    </source>
</evidence>
<evidence type="ECO:0000259" key="10">
    <source>
        <dbReference type="PROSITE" id="PS50893"/>
    </source>
</evidence>
<feature type="domain" description="ABC transporter" evidence="10">
    <location>
        <begin position="1302"/>
        <end position="1589"/>
    </location>
</feature>
<dbReference type="PROSITE" id="PS50893">
    <property type="entry name" value="ABC_TRANSPORTER_2"/>
    <property type="match status" value="2"/>
</dbReference>
<dbReference type="Gene3D" id="1.20.1560.10">
    <property type="entry name" value="ABC transporter type 1, transmembrane domain"/>
    <property type="match status" value="2"/>
</dbReference>
<dbReference type="SUPFAM" id="SSF90123">
    <property type="entry name" value="ABC transporter transmembrane region"/>
    <property type="match status" value="2"/>
</dbReference>